<dbReference type="PROSITE" id="PS51186">
    <property type="entry name" value="GNAT"/>
    <property type="match status" value="1"/>
</dbReference>
<dbReference type="PANTHER" id="PTHR43072">
    <property type="entry name" value="N-ACETYLTRANSFERASE"/>
    <property type="match status" value="1"/>
</dbReference>
<dbReference type="InterPro" id="IPR016181">
    <property type="entry name" value="Acyl_CoA_acyltransferase"/>
</dbReference>
<evidence type="ECO:0000313" key="12">
    <source>
        <dbReference type="EMBL" id="MQY02202.1"/>
    </source>
</evidence>
<dbReference type="PANTHER" id="PTHR43072:SF60">
    <property type="entry name" value="L-2,4-DIAMINOBUTYRIC ACID ACETYLTRANSFERASE"/>
    <property type="match status" value="1"/>
</dbReference>
<evidence type="ECO:0000256" key="3">
    <source>
        <dbReference type="ARBA" id="ARBA00010712"/>
    </source>
</evidence>
<evidence type="ECO:0000256" key="10">
    <source>
        <dbReference type="SAM" id="MobiDB-lite"/>
    </source>
</evidence>
<dbReference type="InterPro" id="IPR012772">
    <property type="entry name" value="Ectoine_EctA"/>
</dbReference>
<comment type="pathway">
    <text evidence="2 9">Amine and polyamine biosynthesis; ectoine biosynthesis; L-ectoine from L-aspartate 4-semialdehyde: step 2/3.</text>
</comment>
<evidence type="ECO:0000256" key="6">
    <source>
        <dbReference type="ARBA" id="ARBA00022679"/>
    </source>
</evidence>
<dbReference type="Proteomes" id="UP000487268">
    <property type="component" value="Unassembled WGS sequence"/>
</dbReference>
<protein>
    <recommendedName>
        <fullName evidence="5 9">L-2,4-diaminobutyric acid acetyltransferase</fullName>
        <shortName evidence="9">DABA acetyltransferase</shortName>
        <ecNumber evidence="4 9">2.3.1.178</ecNumber>
    </recommendedName>
</protein>
<dbReference type="EMBL" id="WEGH01000001">
    <property type="protein sequence ID" value="MQY02202.1"/>
    <property type="molecule type" value="Genomic_DNA"/>
</dbReference>
<dbReference type="SUPFAM" id="SSF55729">
    <property type="entry name" value="Acyl-CoA N-acyltransferases (Nat)"/>
    <property type="match status" value="1"/>
</dbReference>
<dbReference type="UniPathway" id="UPA00067">
    <property type="reaction ID" value="UER00122"/>
</dbReference>
<sequence>MAVNHLETTPRTVRKPETRLQEPTVDDGPELWRIARDSKVLDVNSTYSYTLWCRDFAGTSVVAKDAGTACGFVTGYVRPAAPDTFFVWQVAVDRDHRGQGLARRMLDHLAGRMAARGHRFVEATVTPANTASTAMFESFARDHGCALTRRPLFGPEHLGGHDPEVLFRIGPLPTEN</sequence>
<evidence type="ECO:0000256" key="9">
    <source>
        <dbReference type="RuleBase" id="RU365045"/>
    </source>
</evidence>
<organism evidence="12 13">
    <name type="scientific">Actinomadura macrotermitis</name>
    <dbReference type="NCBI Taxonomy" id="2585200"/>
    <lineage>
        <taxon>Bacteria</taxon>
        <taxon>Bacillati</taxon>
        <taxon>Actinomycetota</taxon>
        <taxon>Actinomycetes</taxon>
        <taxon>Streptosporangiales</taxon>
        <taxon>Thermomonosporaceae</taxon>
        <taxon>Actinomadura</taxon>
    </lineage>
</organism>
<dbReference type="EC" id="2.3.1.178" evidence="4 9"/>
<evidence type="ECO:0000256" key="1">
    <source>
        <dbReference type="ARBA" id="ARBA00003741"/>
    </source>
</evidence>
<evidence type="ECO:0000256" key="4">
    <source>
        <dbReference type="ARBA" id="ARBA00012355"/>
    </source>
</evidence>
<dbReference type="NCBIfam" id="TIGR02406">
    <property type="entry name" value="ectoine_EctA"/>
    <property type="match status" value="1"/>
</dbReference>
<keyword evidence="6 9" id="KW-0808">Transferase</keyword>
<comment type="similarity">
    <text evidence="3 9">Belongs to the acetyltransferase family. EctA subfamily.</text>
</comment>
<evidence type="ECO:0000313" key="13">
    <source>
        <dbReference type="Proteomes" id="UP000487268"/>
    </source>
</evidence>
<dbReference type="RefSeq" id="WP_153530460.1">
    <property type="nucleotide sequence ID" value="NZ_WEGH01000001.1"/>
</dbReference>
<accession>A0A7K0BMV2</accession>
<feature type="region of interest" description="Disordered" evidence="10">
    <location>
        <begin position="1"/>
        <end position="25"/>
    </location>
</feature>
<dbReference type="GO" id="GO:0019491">
    <property type="term" value="P:ectoine biosynthetic process"/>
    <property type="evidence" value="ECO:0007669"/>
    <property type="project" value="UniProtKB-UniPathway"/>
</dbReference>
<feature type="domain" description="N-acetyltransferase" evidence="11">
    <location>
        <begin position="18"/>
        <end position="176"/>
    </location>
</feature>
<dbReference type="OrthoDB" id="2436196at2"/>
<evidence type="ECO:0000256" key="7">
    <source>
        <dbReference type="ARBA" id="ARBA00023315"/>
    </source>
</evidence>
<comment type="function">
    <text evidence="1 9">Catalyzes the acetylation of L-2,4-diaminobutyrate (DABA) to gamma-N-acetyl-alpha,gamma-diaminobutyric acid (ADABA) with acetyl coenzyme A.</text>
</comment>
<reference evidence="12 13" key="1">
    <citation type="submission" date="2019-10" db="EMBL/GenBank/DDBJ databases">
        <title>Actinomadura rubteroloni sp. nov. and Actinomadura macrotermitis sp. nov., isolated from the gut of fungus growing-termite Macrotermes natalensis.</title>
        <authorList>
            <person name="Benndorf R."/>
            <person name="Martin K."/>
            <person name="Kuefner M."/>
            <person name="De Beer W."/>
            <person name="Kaster A.-K."/>
            <person name="Vollmers J."/>
            <person name="Poulsen M."/>
            <person name="Beemelmanns C."/>
        </authorList>
    </citation>
    <scope>NUCLEOTIDE SEQUENCE [LARGE SCALE GENOMIC DNA]</scope>
    <source>
        <strain evidence="12 13">RB68</strain>
    </source>
</reference>
<dbReference type="Gene3D" id="3.40.630.30">
    <property type="match status" value="1"/>
</dbReference>
<dbReference type="Pfam" id="PF00583">
    <property type="entry name" value="Acetyltransf_1"/>
    <property type="match status" value="1"/>
</dbReference>
<dbReference type="GO" id="GO:0033816">
    <property type="term" value="F:diaminobutyrate acetyltransferase activity"/>
    <property type="evidence" value="ECO:0007669"/>
    <property type="project" value="UniProtKB-EC"/>
</dbReference>
<keyword evidence="7 9" id="KW-0012">Acyltransferase</keyword>
<comment type="caution">
    <text evidence="12">The sequence shown here is derived from an EMBL/GenBank/DDBJ whole genome shotgun (WGS) entry which is preliminary data.</text>
</comment>
<dbReference type="CDD" id="cd04301">
    <property type="entry name" value="NAT_SF"/>
    <property type="match status" value="1"/>
</dbReference>
<dbReference type="AlphaFoldDB" id="A0A7K0BMV2"/>
<evidence type="ECO:0000256" key="2">
    <source>
        <dbReference type="ARBA" id="ARBA00004978"/>
    </source>
</evidence>
<comment type="catalytic activity">
    <reaction evidence="8 9">
        <text>L-2,4-diaminobutanoate + acetyl-CoA = (2S)-4-acetamido-2-aminobutanoate + CoA + H(+)</text>
        <dbReference type="Rhea" id="RHEA:16901"/>
        <dbReference type="ChEBI" id="CHEBI:15378"/>
        <dbReference type="ChEBI" id="CHEBI:57287"/>
        <dbReference type="ChEBI" id="CHEBI:57288"/>
        <dbReference type="ChEBI" id="CHEBI:58761"/>
        <dbReference type="ChEBI" id="CHEBI:58929"/>
        <dbReference type="EC" id="2.3.1.178"/>
    </reaction>
</comment>
<evidence type="ECO:0000256" key="8">
    <source>
        <dbReference type="ARBA" id="ARBA00048924"/>
    </source>
</evidence>
<evidence type="ECO:0000259" key="11">
    <source>
        <dbReference type="PROSITE" id="PS51186"/>
    </source>
</evidence>
<evidence type="ECO:0000256" key="5">
    <source>
        <dbReference type="ARBA" id="ARBA00017935"/>
    </source>
</evidence>
<feature type="compositionally biased region" description="Polar residues" evidence="10">
    <location>
        <begin position="1"/>
        <end position="11"/>
    </location>
</feature>
<dbReference type="InterPro" id="IPR000182">
    <property type="entry name" value="GNAT_dom"/>
</dbReference>
<proteinExistence type="inferred from homology"/>
<name>A0A7K0BMV2_9ACTN</name>
<gene>
    <name evidence="9 12" type="primary">ectA</name>
    <name evidence="12" type="ORF">ACRB68_02310</name>
</gene>
<keyword evidence="13" id="KW-1185">Reference proteome</keyword>